<reference evidence="1 2" key="1">
    <citation type="journal article" date="2019" name="Int. J. Syst. Evol. Microbiol.">
        <title>The Global Catalogue of Microorganisms (GCM) 10K type strain sequencing project: providing services to taxonomists for standard genome sequencing and annotation.</title>
        <authorList>
            <consortium name="The Broad Institute Genomics Platform"/>
            <consortium name="The Broad Institute Genome Sequencing Center for Infectious Disease"/>
            <person name="Wu L."/>
            <person name="Ma J."/>
        </authorList>
    </citation>
    <scope>NUCLEOTIDE SEQUENCE [LARGE SCALE GENOMIC DNA]</scope>
    <source>
        <strain evidence="1 2">JCM 4805</strain>
    </source>
</reference>
<gene>
    <name evidence="1" type="ORF">GCM10010361_50300</name>
</gene>
<proteinExistence type="predicted"/>
<accession>A0ABN1ALM6</accession>
<comment type="caution">
    <text evidence="1">The sequence shown here is derived from an EMBL/GenBank/DDBJ whole genome shotgun (WGS) entry which is preliminary data.</text>
</comment>
<name>A0ABN1ALM6_9ACTN</name>
<sequence>MDVVVTIEGGRADELGSLERAVKNKLKPQGVRTVRTVSEVQQGALGAVEVLQFLGENVALPIVLQALYDYTAQRLWQPKRADLKIHAVRTDLPDGTRRTELILEGKAKDVTAALKELQ</sequence>
<organism evidence="1 2">
    <name type="scientific">Streptomyces olivaceiscleroticus</name>
    <dbReference type="NCBI Taxonomy" id="68245"/>
    <lineage>
        <taxon>Bacteria</taxon>
        <taxon>Bacillati</taxon>
        <taxon>Actinomycetota</taxon>
        <taxon>Actinomycetes</taxon>
        <taxon>Kitasatosporales</taxon>
        <taxon>Streptomycetaceae</taxon>
        <taxon>Streptomyces</taxon>
    </lineage>
</organism>
<evidence type="ECO:0000313" key="1">
    <source>
        <dbReference type="EMBL" id="GAA0479503.1"/>
    </source>
</evidence>
<protein>
    <submittedName>
        <fullName evidence="1">Uncharacterized protein</fullName>
    </submittedName>
</protein>
<dbReference type="RefSeq" id="WP_052868075.1">
    <property type="nucleotide sequence ID" value="NZ_BAAABY010000034.1"/>
</dbReference>
<dbReference type="EMBL" id="BAAABY010000034">
    <property type="protein sequence ID" value="GAA0479503.1"/>
    <property type="molecule type" value="Genomic_DNA"/>
</dbReference>
<dbReference type="Proteomes" id="UP001500909">
    <property type="component" value="Unassembled WGS sequence"/>
</dbReference>
<evidence type="ECO:0000313" key="2">
    <source>
        <dbReference type="Proteomes" id="UP001500909"/>
    </source>
</evidence>
<keyword evidence="2" id="KW-1185">Reference proteome</keyword>